<dbReference type="Proteomes" id="UP000287033">
    <property type="component" value="Unassembled WGS sequence"/>
</dbReference>
<evidence type="ECO:0000256" key="5">
    <source>
        <dbReference type="ARBA" id="ARBA00022949"/>
    </source>
</evidence>
<keyword evidence="4" id="KW-0130">Cell adhesion</keyword>
<dbReference type="EMBL" id="BEZZ01000415">
    <property type="protein sequence ID" value="GCC32139.1"/>
    <property type="molecule type" value="Genomic_DNA"/>
</dbReference>
<sequence length="559" mass="62726">MAYVKTVTAGECFSNQSNSTLALPPADKLSTLARMDSEKRVGSQVRMMMENKRNQQRSVKKELANGQWNMNQREIFDFGNSFRSMTIKNQGTQRRKGSQYDGTMKEFSSTETYATGVPREYQQKSHFSSFSVKGKRTISMPSHYRKHSGPQSPMGDNEVFYRQMASSRSEPDLLNMQNTQTIRRLRSKYRPPDRTKSLYARRSIIQSSSMLPDTKSQEKERLNLQASRIQSTKRGSTIYRTANGIRDFDSSMNLKKAVMLLSDQDPSVLAYAASYIQHECFKEDMAKTAISEMKAIPQLINLLGIKNNNVQQSVCGALRNAVYKNVNNKLEVKKNGGIKPILQILRETNDLETQKQITGLLWNLSSCDELKDVLIKEALPALTESVIIPHSSEEYGNPRINDPEVFYNATGCLRNLSSAGQEGRQLMRNCNGLIDSLMTYTQTCINANQVDAKTLPELARLLPGGGNSSKTSDDTIASACNIMRNLVPNNTAIAKTVLQGSMLNNLMSLSKSSAYPSAGKAACLFLYEMWAQKDLQNFFKREGFSKKDFYCQGGFSFGD</sequence>
<evidence type="ECO:0000256" key="1">
    <source>
        <dbReference type="ARBA" id="ARBA00004282"/>
    </source>
</evidence>
<dbReference type="GO" id="GO:0005737">
    <property type="term" value="C:cytoplasm"/>
    <property type="evidence" value="ECO:0007669"/>
    <property type="project" value="TreeGrafter"/>
</dbReference>
<feature type="repeat" description="ARM" evidence="6">
    <location>
        <begin position="294"/>
        <end position="336"/>
    </location>
</feature>
<feature type="repeat" description="ARM" evidence="6">
    <location>
        <begin position="336"/>
        <end position="379"/>
    </location>
</feature>
<evidence type="ECO:0000313" key="8">
    <source>
        <dbReference type="Proteomes" id="UP000287033"/>
    </source>
</evidence>
<evidence type="ECO:0000313" key="7">
    <source>
        <dbReference type="EMBL" id="GCC32139.1"/>
    </source>
</evidence>
<comment type="similarity">
    <text evidence="2">Belongs to the beta-catenin family.</text>
</comment>
<evidence type="ECO:0000256" key="6">
    <source>
        <dbReference type="PROSITE-ProRule" id="PRU00259"/>
    </source>
</evidence>
<evidence type="ECO:0000256" key="2">
    <source>
        <dbReference type="ARBA" id="ARBA00005462"/>
    </source>
</evidence>
<keyword evidence="8" id="KW-1185">Reference proteome</keyword>
<dbReference type="GO" id="GO:0005886">
    <property type="term" value="C:plasma membrane"/>
    <property type="evidence" value="ECO:0007669"/>
    <property type="project" value="TreeGrafter"/>
</dbReference>
<dbReference type="AlphaFoldDB" id="A0A401SP16"/>
<dbReference type="PANTHER" id="PTHR10372">
    <property type="entry name" value="PLAKOPHILLIN-RELATED"/>
    <property type="match status" value="1"/>
</dbReference>
<reference evidence="7 8" key="1">
    <citation type="journal article" date="2018" name="Nat. Ecol. Evol.">
        <title>Shark genomes provide insights into elasmobranch evolution and the origin of vertebrates.</title>
        <authorList>
            <person name="Hara Y"/>
            <person name="Yamaguchi K"/>
            <person name="Onimaru K"/>
            <person name="Kadota M"/>
            <person name="Koyanagi M"/>
            <person name="Keeley SD"/>
            <person name="Tatsumi K"/>
            <person name="Tanaka K"/>
            <person name="Motone F"/>
            <person name="Kageyama Y"/>
            <person name="Nozu R"/>
            <person name="Adachi N"/>
            <person name="Nishimura O"/>
            <person name="Nakagawa R"/>
            <person name="Tanegashima C"/>
            <person name="Kiyatake I"/>
            <person name="Matsumoto R"/>
            <person name="Murakumo K"/>
            <person name="Nishida K"/>
            <person name="Terakita A"/>
            <person name="Kuratani S"/>
            <person name="Sato K"/>
            <person name="Hyodo S Kuraku.S."/>
        </authorList>
    </citation>
    <scope>NUCLEOTIDE SEQUENCE [LARGE SCALE GENOMIC DNA]</scope>
</reference>
<dbReference type="SUPFAM" id="SSF48371">
    <property type="entry name" value="ARM repeat"/>
    <property type="match status" value="1"/>
</dbReference>
<evidence type="ECO:0000256" key="4">
    <source>
        <dbReference type="ARBA" id="ARBA00022889"/>
    </source>
</evidence>
<dbReference type="PROSITE" id="PS50176">
    <property type="entry name" value="ARM_REPEAT"/>
    <property type="match status" value="2"/>
</dbReference>
<accession>A0A401SP16</accession>
<dbReference type="Pfam" id="PF00514">
    <property type="entry name" value="Arm"/>
    <property type="match status" value="2"/>
</dbReference>
<dbReference type="SMART" id="SM00185">
    <property type="entry name" value="ARM"/>
    <property type="match status" value="4"/>
</dbReference>
<dbReference type="InterPro" id="IPR016024">
    <property type="entry name" value="ARM-type_fold"/>
</dbReference>
<comment type="caution">
    <text evidence="7">The sequence shown here is derived from an EMBL/GenBank/DDBJ whole genome shotgun (WGS) entry which is preliminary data.</text>
</comment>
<organism evidence="7 8">
    <name type="scientific">Chiloscyllium punctatum</name>
    <name type="common">Brownbanded bambooshark</name>
    <name type="synonym">Hemiscyllium punctatum</name>
    <dbReference type="NCBI Taxonomy" id="137246"/>
    <lineage>
        <taxon>Eukaryota</taxon>
        <taxon>Metazoa</taxon>
        <taxon>Chordata</taxon>
        <taxon>Craniata</taxon>
        <taxon>Vertebrata</taxon>
        <taxon>Chondrichthyes</taxon>
        <taxon>Elasmobranchii</taxon>
        <taxon>Galeomorphii</taxon>
        <taxon>Galeoidea</taxon>
        <taxon>Orectolobiformes</taxon>
        <taxon>Hemiscylliidae</taxon>
        <taxon>Chiloscyllium</taxon>
    </lineage>
</organism>
<comment type="subcellular location">
    <subcellularLocation>
        <location evidence="1">Cell junction</location>
    </subcellularLocation>
</comment>
<dbReference type="STRING" id="137246.A0A401SP16"/>
<dbReference type="InterPro" id="IPR000225">
    <property type="entry name" value="Armadillo"/>
</dbReference>
<dbReference type="InterPro" id="IPR011989">
    <property type="entry name" value="ARM-like"/>
</dbReference>
<dbReference type="Gene3D" id="1.25.10.10">
    <property type="entry name" value="Leucine-rich Repeat Variant"/>
    <property type="match status" value="2"/>
</dbReference>
<evidence type="ECO:0008006" key="9">
    <source>
        <dbReference type="Google" id="ProtNLM"/>
    </source>
</evidence>
<gene>
    <name evidence="7" type="ORF">chiPu_0010599</name>
</gene>
<keyword evidence="5" id="KW-0965">Cell junction</keyword>
<keyword evidence="3" id="KW-0677">Repeat</keyword>
<dbReference type="PANTHER" id="PTHR10372:SF3">
    <property type="entry name" value="PLAKOPHILIN-1"/>
    <property type="match status" value="1"/>
</dbReference>
<name>A0A401SP16_CHIPU</name>
<dbReference type="InterPro" id="IPR028435">
    <property type="entry name" value="Plakophilin/d_Catenin"/>
</dbReference>
<dbReference type="GO" id="GO:0005912">
    <property type="term" value="C:adherens junction"/>
    <property type="evidence" value="ECO:0007669"/>
    <property type="project" value="TreeGrafter"/>
</dbReference>
<evidence type="ECO:0000256" key="3">
    <source>
        <dbReference type="ARBA" id="ARBA00022737"/>
    </source>
</evidence>
<protein>
    <recommendedName>
        <fullName evidence="9">Plakophilin-1</fullName>
    </recommendedName>
</protein>
<proteinExistence type="inferred from homology"/>
<dbReference type="GO" id="GO:0098609">
    <property type="term" value="P:cell-cell adhesion"/>
    <property type="evidence" value="ECO:0007669"/>
    <property type="project" value="InterPro"/>
</dbReference>
<dbReference type="OrthoDB" id="3245100at2759"/>
<dbReference type="GO" id="GO:0005634">
    <property type="term" value="C:nucleus"/>
    <property type="evidence" value="ECO:0007669"/>
    <property type="project" value="TreeGrafter"/>
</dbReference>